<feature type="region of interest" description="Disordered" evidence="1">
    <location>
        <begin position="441"/>
        <end position="600"/>
    </location>
</feature>
<keyword evidence="3" id="KW-1185">Reference proteome</keyword>
<feature type="compositionally biased region" description="Basic and acidic residues" evidence="1">
    <location>
        <begin position="288"/>
        <end position="299"/>
    </location>
</feature>
<dbReference type="Proteomes" id="UP001149165">
    <property type="component" value="Unassembled WGS sequence"/>
</dbReference>
<dbReference type="AlphaFoldDB" id="A0A9W9EUL7"/>
<feature type="compositionally biased region" description="Acidic residues" evidence="1">
    <location>
        <begin position="479"/>
        <end position="492"/>
    </location>
</feature>
<dbReference type="PANTHER" id="PTHR42068:SF1">
    <property type="entry name" value="YALI0B18964P"/>
    <property type="match status" value="1"/>
</dbReference>
<organism evidence="2 3">
    <name type="scientific">Penicillium angulare</name>
    <dbReference type="NCBI Taxonomy" id="116970"/>
    <lineage>
        <taxon>Eukaryota</taxon>
        <taxon>Fungi</taxon>
        <taxon>Dikarya</taxon>
        <taxon>Ascomycota</taxon>
        <taxon>Pezizomycotina</taxon>
        <taxon>Eurotiomycetes</taxon>
        <taxon>Eurotiomycetidae</taxon>
        <taxon>Eurotiales</taxon>
        <taxon>Aspergillaceae</taxon>
        <taxon>Penicillium</taxon>
    </lineage>
</organism>
<feature type="region of interest" description="Disordered" evidence="1">
    <location>
        <begin position="34"/>
        <end position="53"/>
    </location>
</feature>
<feature type="compositionally biased region" description="Basic and acidic residues" evidence="1">
    <location>
        <begin position="459"/>
        <end position="469"/>
    </location>
</feature>
<evidence type="ECO:0000313" key="2">
    <source>
        <dbReference type="EMBL" id="KAJ5088219.1"/>
    </source>
</evidence>
<reference evidence="2" key="1">
    <citation type="submission" date="2022-11" db="EMBL/GenBank/DDBJ databases">
        <authorList>
            <person name="Petersen C."/>
        </authorList>
    </citation>
    <scope>NUCLEOTIDE SEQUENCE</scope>
    <source>
        <strain evidence="2">IBT 30069</strain>
    </source>
</reference>
<evidence type="ECO:0000313" key="3">
    <source>
        <dbReference type="Proteomes" id="UP001149165"/>
    </source>
</evidence>
<feature type="compositionally biased region" description="Pro residues" evidence="1">
    <location>
        <begin position="777"/>
        <end position="791"/>
    </location>
</feature>
<gene>
    <name evidence="2" type="ORF">N7456_011835</name>
</gene>
<feature type="compositionally biased region" description="Basic and acidic residues" evidence="1">
    <location>
        <begin position="127"/>
        <end position="140"/>
    </location>
</feature>
<dbReference type="OrthoDB" id="5396252at2759"/>
<feature type="compositionally biased region" description="Polar residues" evidence="1">
    <location>
        <begin position="191"/>
        <end position="200"/>
    </location>
</feature>
<sequence length="982" mass="106780">MPIKLPKSFARRKSSGNILEDVESQPQSFRVFERPGPHRAMTDGGPLTKPLSAGHAVPAMLEDNDNIFAGAEKPLGKNRYETLRPKEFGSLRKRLTRHLISATIAYESSTSTRLSSSSTQPSSMEVPSHEDVSPHSRNEDIPALPAQNTHSTIASGFLAAARTFSFGGKNKPSNSPAPPRHATPDEYTRNRAMTNSTDETATPPKLTDEEFNLGASSDDFGKMFDHLGKRESALLRDPSPRRANQFSSSPPTQALPEFAASGRAARPLPINTDRSAVVEPSPYSWNSRHSEEGLLHDPDEVPLGDRNSHSQPTPETMGSRRQSPAAQQMASATTSHRALDRPRRQSEMGLRRSVIYPGDRDSNPIDDEDALMVRKSLLWSRESLSPSGGTPLLEKAQLHSPGELSSPEPDSMFSNAHPHTQEHVDPAIADHARLAVQFAENLRKTPSPGNKVMTPSQFEHYRQQQELRRSNSNSSKSDDESDHEEFDEEDEAEKQREAERQRRKQEAHLSVYRQQMMKVTGQQAPSPSLRPIMSGASSSTPNLPIHVSSVGDKSSSGKSNDDDDDEVPLGILAAHGFPNRNRPPTRLANASSNPNLRASIHPYASSSTSLAGAEQQQDHRGNLPVFARNLPRDPYFGASLVNPANRESLAMGGGSVYGGPAATPPVPTGGLVGVIAQEEQARAMRRGSPNTQAMYDMGGVPRPYSMMSPPLQQQQAVSASEQSQVQLNNQMSTMIHMQMEWMQQMMRMQGMQGPPPMMQGGMPMPPHMMGAPPMPGTPMGPPSMAGPPHMPGPGSVSGNSNMRPVSMPGLAPSTPNNYDQRPLSMLDPNIAVRRTGSPMPNIPGGSYSHNSPGYAPSIAPSERSNAGLAPRYRPVSVQGDPAQHLSPMNRPYNDENRPHSHLSVSQTPGNIPKSTTLATVTVRPVSQASQAAPAVRKPYSGSDDENDDEAWADMMKRRDKKKSSWKLKRGTSSFGDLLGAVH</sequence>
<dbReference type="PANTHER" id="PTHR42068">
    <property type="entry name" value="YALI0B18964P"/>
    <property type="match status" value="1"/>
</dbReference>
<name>A0A9W9EUL7_9EURO</name>
<feature type="region of interest" description="Disordered" evidence="1">
    <location>
        <begin position="165"/>
        <end position="214"/>
    </location>
</feature>
<feature type="compositionally biased region" description="Polar residues" evidence="1">
    <location>
        <begin position="902"/>
        <end position="930"/>
    </location>
</feature>
<feature type="compositionally biased region" description="Basic and acidic residues" evidence="1">
    <location>
        <begin position="493"/>
        <end position="507"/>
    </location>
</feature>
<feature type="region of interest" description="Disordered" evidence="1">
    <location>
        <begin position="383"/>
        <end position="419"/>
    </location>
</feature>
<feature type="compositionally biased region" description="Basic residues" evidence="1">
    <location>
        <begin position="957"/>
        <end position="969"/>
    </location>
</feature>
<protein>
    <submittedName>
        <fullName evidence="2">Uncharacterized protein</fullName>
    </submittedName>
</protein>
<feature type="compositionally biased region" description="Acidic residues" evidence="1">
    <location>
        <begin position="942"/>
        <end position="951"/>
    </location>
</feature>
<feature type="region of interest" description="Disordered" evidence="1">
    <location>
        <begin position="107"/>
        <end position="143"/>
    </location>
</feature>
<proteinExistence type="predicted"/>
<feature type="region of interest" description="Disordered" evidence="1">
    <location>
        <begin position="777"/>
        <end position="799"/>
    </location>
</feature>
<feature type="compositionally biased region" description="Basic and acidic residues" evidence="1">
    <location>
        <begin position="337"/>
        <end position="350"/>
    </location>
</feature>
<dbReference type="EMBL" id="JAPQKH010000007">
    <property type="protein sequence ID" value="KAJ5088219.1"/>
    <property type="molecule type" value="Genomic_DNA"/>
</dbReference>
<reference evidence="2" key="2">
    <citation type="journal article" date="2023" name="IMA Fungus">
        <title>Comparative genomic study of the Penicillium genus elucidates a diverse pangenome and 15 lateral gene transfer events.</title>
        <authorList>
            <person name="Petersen C."/>
            <person name="Sorensen T."/>
            <person name="Nielsen M.R."/>
            <person name="Sondergaard T.E."/>
            <person name="Sorensen J.L."/>
            <person name="Fitzpatrick D.A."/>
            <person name="Frisvad J.C."/>
            <person name="Nielsen K.L."/>
        </authorList>
    </citation>
    <scope>NUCLEOTIDE SEQUENCE</scope>
    <source>
        <strain evidence="2">IBT 30069</strain>
    </source>
</reference>
<comment type="caution">
    <text evidence="2">The sequence shown here is derived from an EMBL/GenBank/DDBJ whole genome shotgun (WGS) entry which is preliminary data.</text>
</comment>
<feature type="compositionally biased region" description="Low complexity" evidence="1">
    <location>
        <begin position="108"/>
        <end position="123"/>
    </location>
</feature>
<feature type="compositionally biased region" description="Polar residues" evidence="1">
    <location>
        <begin position="242"/>
        <end position="252"/>
    </location>
</feature>
<feature type="region of interest" description="Disordered" evidence="1">
    <location>
        <begin position="232"/>
        <end position="366"/>
    </location>
</feature>
<feature type="compositionally biased region" description="Polar residues" evidence="1">
    <location>
        <begin position="309"/>
        <end position="336"/>
    </location>
</feature>
<feature type="compositionally biased region" description="Low complexity" evidence="1">
    <location>
        <begin position="547"/>
        <end position="558"/>
    </location>
</feature>
<accession>A0A9W9EUL7</accession>
<feature type="region of interest" description="Disordered" evidence="1">
    <location>
        <begin position="1"/>
        <end position="27"/>
    </location>
</feature>
<feature type="region of interest" description="Disordered" evidence="1">
    <location>
        <begin position="835"/>
        <end position="982"/>
    </location>
</feature>
<evidence type="ECO:0000256" key="1">
    <source>
        <dbReference type="SAM" id="MobiDB-lite"/>
    </source>
</evidence>